<gene>
    <name evidence="2" type="ORF">LZZ85_17700</name>
</gene>
<evidence type="ECO:0000313" key="3">
    <source>
        <dbReference type="Proteomes" id="UP001165367"/>
    </source>
</evidence>
<evidence type="ECO:0000256" key="1">
    <source>
        <dbReference type="SAM" id="Phobius"/>
    </source>
</evidence>
<feature type="transmembrane region" description="Helical" evidence="1">
    <location>
        <begin position="39"/>
        <end position="56"/>
    </location>
</feature>
<dbReference type="RefSeq" id="WP_237874673.1">
    <property type="nucleotide sequence ID" value="NZ_JAKLTR010000011.1"/>
</dbReference>
<proteinExistence type="predicted"/>
<dbReference type="Proteomes" id="UP001165367">
    <property type="component" value="Unassembled WGS sequence"/>
</dbReference>
<feature type="transmembrane region" description="Helical" evidence="1">
    <location>
        <begin position="63"/>
        <end position="86"/>
    </location>
</feature>
<protein>
    <submittedName>
        <fullName evidence="2">Uncharacterized protein</fullName>
    </submittedName>
</protein>
<reference evidence="2" key="1">
    <citation type="submission" date="2022-01" db="EMBL/GenBank/DDBJ databases">
        <authorList>
            <person name="Jo J.-H."/>
            <person name="Im W.-T."/>
        </authorList>
    </citation>
    <scope>NUCLEOTIDE SEQUENCE</scope>
    <source>
        <strain evidence="2">NA20</strain>
    </source>
</reference>
<keyword evidence="1" id="KW-1133">Transmembrane helix</keyword>
<evidence type="ECO:0000313" key="2">
    <source>
        <dbReference type="EMBL" id="MCG2616136.1"/>
    </source>
</evidence>
<accession>A0ABS9KUZ1</accession>
<feature type="transmembrane region" description="Helical" evidence="1">
    <location>
        <begin position="7"/>
        <end position="27"/>
    </location>
</feature>
<keyword evidence="1" id="KW-0812">Transmembrane</keyword>
<comment type="caution">
    <text evidence="2">The sequence shown here is derived from an EMBL/GenBank/DDBJ whole genome shotgun (WGS) entry which is preliminary data.</text>
</comment>
<dbReference type="EMBL" id="JAKLTR010000011">
    <property type="protein sequence ID" value="MCG2616136.1"/>
    <property type="molecule type" value="Genomic_DNA"/>
</dbReference>
<name>A0ABS9KUZ1_9BACT</name>
<feature type="transmembrane region" description="Helical" evidence="1">
    <location>
        <begin position="129"/>
        <end position="147"/>
    </location>
</feature>
<feature type="transmembrane region" description="Helical" evidence="1">
    <location>
        <begin position="98"/>
        <end position="117"/>
    </location>
</feature>
<sequence>MKRQYNLLLHPAFIISLFLLLLNDISLKYQFANAFTGKLSDFTGLFVFSLFCLTFLPLYKKSIALMAAILFAWWKSPLSTFFIEWWNGLPFISITRVIDYSDLLALVVLPFAVVIAEKNVNPVIKYKKLFIPLIGCITIFSFCFTSMSRYGYRSYAPDEIAFDHTIDTPQSEQQILDNLRQQNIPFTADSLSYYPAREFGPPYTYVMRITTAGPDSVKWIPIDNRADSALYVRRNEGLYYTLSKYNFDGIELENVKIFIFKKNFDKDTRIRIERFRWTKSQEDFTNKARRKLKKHFERFFKK</sequence>
<organism evidence="2 3">
    <name type="scientific">Terrimonas ginsenosidimutans</name>
    <dbReference type="NCBI Taxonomy" id="2908004"/>
    <lineage>
        <taxon>Bacteria</taxon>
        <taxon>Pseudomonadati</taxon>
        <taxon>Bacteroidota</taxon>
        <taxon>Chitinophagia</taxon>
        <taxon>Chitinophagales</taxon>
        <taxon>Chitinophagaceae</taxon>
        <taxon>Terrimonas</taxon>
    </lineage>
</organism>
<keyword evidence="3" id="KW-1185">Reference proteome</keyword>
<keyword evidence="1" id="KW-0472">Membrane</keyword>